<dbReference type="PATRIC" id="fig|294699.3.peg.2320"/>
<evidence type="ECO:0000259" key="12">
    <source>
        <dbReference type="Pfam" id="PF13192"/>
    </source>
</evidence>
<evidence type="ECO:0000256" key="2">
    <source>
        <dbReference type="ARBA" id="ARBA00011738"/>
    </source>
</evidence>
<dbReference type="KEGG" id="aamy:GFC30_2247"/>
<dbReference type="InterPro" id="IPR050097">
    <property type="entry name" value="Ferredoxin-NADP_redctase_2"/>
</dbReference>
<dbReference type="GO" id="GO:0016668">
    <property type="term" value="F:oxidoreductase activity, acting on a sulfur group of donors, NAD(P) as acceptor"/>
    <property type="evidence" value="ECO:0007669"/>
    <property type="project" value="UniProtKB-ARBA"/>
</dbReference>
<dbReference type="GO" id="GO:0051287">
    <property type="term" value="F:NAD binding"/>
    <property type="evidence" value="ECO:0007669"/>
    <property type="project" value="InterPro"/>
</dbReference>
<dbReference type="Proteomes" id="UP000076865">
    <property type="component" value="Chromosome"/>
</dbReference>
<feature type="binding site" evidence="9">
    <location>
        <begin position="469"/>
        <end position="479"/>
    </location>
    <ligand>
        <name>FAD</name>
        <dbReference type="ChEBI" id="CHEBI:57692"/>
    </ligand>
</feature>
<dbReference type="PROSITE" id="PS00573">
    <property type="entry name" value="PYRIDINE_REDOX_2"/>
    <property type="match status" value="1"/>
</dbReference>
<evidence type="ECO:0000256" key="1">
    <source>
        <dbReference type="ARBA" id="ARBA00009333"/>
    </source>
</evidence>
<evidence type="ECO:0000313" key="13">
    <source>
        <dbReference type="EMBL" id="ANB59197.1"/>
    </source>
</evidence>
<keyword evidence="14" id="KW-1185">Reference proteome</keyword>
<feature type="domain" description="FAD/NAD(P)-binding" evidence="11">
    <location>
        <begin position="209"/>
        <end position="494"/>
    </location>
</feature>
<comment type="subunit">
    <text evidence="2">Homodimer.</text>
</comment>
<dbReference type="SUPFAM" id="SSF51905">
    <property type="entry name" value="FAD/NAD(P)-binding domain"/>
    <property type="match status" value="1"/>
</dbReference>
<evidence type="ECO:0000256" key="5">
    <source>
        <dbReference type="ARBA" id="ARBA00023002"/>
    </source>
</evidence>
<sequence length="509" mass="54800">MILDAEIKTQLAQYLQLMENDIVLKVSAGDDKVSRDMLSLVDELATMSSKIKVEQATLDRTPSFSVNRIGEETGVVFAGVPLGHEFTSLVLALLQVSGRPPKVDQAVIEQIKNLKGTYRFETYVSLTCHNCPDVVQALNVMSVLNPNVSHTMIDGAAFKDEVEQKGVMAVPTVFLNGELFASGRMSLEEILAKLGSTPDASAFADKEPFDVLVVGGGPAGATAAIYAARKGIRTGIVAERFGGQILDTLGIENFISVKYTEGPKLAASLEEHVKHYNVDIMNLQRVQRLEKKELIEVELENGAVLKSKTVILATGARWRNLGVPGEAEFKNKGVAYCPHCDGPLFEGKHVAVIGGGNSGIEAAIDLAGIAKHVTVLEFAPELKADAVLQDRLYSLPNVTVIKNAQTKEITGTDKVDGITYIDRATGEEHHIELQGVFVQIGLVPNTEWLEGVVERNRFGEIIVDKHGATNVPGVFAAGDCTDSAYKQIIISMGSGATAALGAFDYLIRN</sequence>
<keyword evidence="9" id="KW-0521">NADP</keyword>
<keyword evidence="4 9" id="KW-0274">FAD</keyword>
<evidence type="ECO:0000256" key="3">
    <source>
        <dbReference type="ARBA" id="ARBA00022630"/>
    </source>
</evidence>
<dbReference type="InterPro" id="IPR036188">
    <property type="entry name" value="FAD/NAD-bd_sf"/>
</dbReference>
<feature type="domain" description="Thioredoxin-like fold" evidence="12">
    <location>
        <begin position="124"/>
        <end position="193"/>
    </location>
</feature>
<keyword evidence="5" id="KW-0560">Oxidoreductase</keyword>
<dbReference type="Pfam" id="PF07992">
    <property type="entry name" value="Pyr_redox_2"/>
    <property type="match status" value="1"/>
</dbReference>
<dbReference type="GO" id="GO:0005829">
    <property type="term" value="C:cytosol"/>
    <property type="evidence" value="ECO:0007669"/>
    <property type="project" value="UniProtKB-ARBA"/>
</dbReference>
<dbReference type="AlphaFoldDB" id="A0A167SZ03"/>
<dbReference type="FunFam" id="3.50.50.60:FF:000007">
    <property type="entry name" value="Alkyl hydroperoxide reductase, F subunit"/>
    <property type="match status" value="1"/>
</dbReference>
<dbReference type="SUPFAM" id="SSF52833">
    <property type="entry name" value="Thioredoxin-like"/>
    <property type="match status" value="2"/>
</dbReference>
<reference evidence="13 14" key="1">
    <citation type="journal article" date="2006" name="Syst. Appl. Microbiol.">
        <title>Anoxybacillus amylolyticus sp. nov., a thermophilic amylase producing bacterium isolated from Mount Rittmann (Antarctica).</title>
        <authorList>
            <person name="Poli A."/>
            <person name="Esposito E."/>
            <person name="Lama L."/>
            <person name="Orlando P."/>
            <person name="Nicolaus G."/>
            <person name="de Appolonia F."/>
            <person name="Gambacorta A."/>
            <person name="Nicolaus B."/>
        </authorList>
    </citation>
    <scope>NUCLEOTIDE SEQUENCE [LARGE SCALE GENOMIC DNA]</scope>
    <source>
        <strain evidence="13 14">DSM 15939</strain>
    </source>
</reference>
<dbReference type="Gene3D" id="3.50.50.60">
    <property type="entry name" value="FAD/NAD(P)-binding domain"/>
    <property type="match status" value="2"/>
</dbReference>
<name>A0A167SZ03_9BACL</name>
<dbReference type="Gene3D" id="3.40.30.80">
    <property type="match status" value="1"/>
</dbReference>
<feature type="binding site" evidence="9">
    <location>
        <begin position="349"/>
        <end position="363"/>
    </location>
    <ligand>
        <name>NAD(+)</name>
        <dbReference type="ChEBI" id="CHEBI:57540"/>
    </ligand>
</feature>
<gene>
    <name evidence="13" type="primary">ahpF</name>
    <name evidence="13" type="ORF">GFC30_2247</name>
</gene>
<dbReference type="InterPro" id="IPR044142">
    <property type="entry name" value="AhpF_NTD_N"/>
</dbReference>
<proteinExistence type="inferred from homology"/>
<dbReference type="CDD" id="cd02974">
    <property type="entry name" value="AhpF_NTD_N"/>
    <property type="match status" value="1"/>
</dbReference>
<evidence type="ECO:0000256" key="8">
    <source>
        <dbReference type="ARBA" id="ARBA00023284"/>
    </source>
</evidence>
<protein>
    <submittedName>
        <fullName evidence="13">Alkyl hydroperoxide reductase subunit F</fullName>
    </submittedName>
</protein>
<keyword evidence="8 10" id="KW-0676">Redox-active center</keyword>
<dbReference type="PRINTS" id="PR00469">
    <property type="entry name" value="PNDRDTASEII"/>
</dbReference>
<dbReference type="InterPro" id="IPR012336">
    <property type="entry name" value="Thioredoxin-like_fold"/>
</dbReference>
<dbReference type="PANTHER" id="PTHR48105">
    <property type="entry name" value="THIOREDOXIN REDUCTASE 1-RELATED-RELATED"/>
    <property type="match status" value="1"/>
</dbReference>
<keyword evidence="6 9" id="KW-0520">NAD</keyword>
<dbReference type="NCBIfam" id="TIGR03140">
    <property type="entry name" value="AhpF"/>
    <property type="match status" value="1"/>
</dbReference>
<dbReference type="PRINTS" id="PR00368">
    <property type="entry name" value="FADPNR"/>
</dbReference>
<dbReference type="GO" id="GO:0000302">
    <property type="term" value="P:response to reactive oxygen species"/>
    <property type="evidence" value="ECO:0007669"/>
    <property type="project" value="InterPro"/>
</dbReference>
<dbReference type="InterPro" id="IPR023753">
    <property type="entry name" value="FAD/NAD-binding_dom"/>
</dbReference>
<comment type="similarity">
    <text evidence="1">Belongs to the class-II pyridine nucleotide-disulfide oxidoreductase family.</text>
</comment>
<dbReference type="Pfam" id="PF13192">
    <property type="entry name" value="Thioredoxin_3"/>
    <property type="match status" value="1"/>
</dbReference>
<feature type="binding site" evidence="9">
    <location>
        <begin position="210"/>
        <end position="225"/>
    </location>
    <ligand>
        <name>FAD</name>
        <dbReference type="ChEBI" id="CHEBI:57692"/>
    </ligand>
</feature>
<dbReference type="InterPro" id="IPR008255">
    <property type="entry name" value="Pyr_nucl-diS_OxRdtase_2_AS"/>
</dbReference>
<evidence type="ECO:0000256" key="10">
    <source>
        <dbReference type="PIRSR" id="PIRSR000238-2"/>
    </source>
</evidence>
<dbReference type="InterPro" id="IPR036249">
    <property type="entry name" value="Thioredoxin-like_sf"/>
</dbReference>
<comment type="cofactor">
    <cofactor evidence="9">
        <name>FAD</name>
        <dbReference type="ChEBI" id="CHEBI:57692"/>
    </cofactor>
    <text evidence="9">Binds 1 FAD per subunit.</text>
</comment>
<dbReference type="EMBL" id="CP015438">
    <property type="protein sequence ID" value="ANB59197.1"/>
    <property type="molecule type" value="Genomic_DNA"/>
</dbReference>
<dbReference type="InterPro" id="IPR012081">
    <property type="entry name" value="Alkyl_hydroperoxide_Rdtase_suF"/>
</dbReference>
<dbReference type="GO" id="GO:0050660">
    <property type="term" value="F:flavin adenine dinucleotide binding"/>
    <property type="evidence" value="ECO:0007669"/>
    <property type="project" value="InterPro"/>
</dbReference>
<evidence type="ECO:0000256" key="7">
    <source>
        <dbReference type="ARBA" id="ARBA00023157"/>
    </source>
</evidence>
<evidence type="ECO:0000256" key="6">
    <source>
        <dbReference type="ARBA" id="ARBA00023027"/>
    </source>
</evidence>
<organism evidence="13 14">
    <name type="scientific">Anoxybacteroides amylolyticum</name>
    <dbReference type="NCBI Taxonomy" id="294699"/>
    <lineage>
        <taxon>Bacteria</taxon>
        <taxon>Bacillati</taxon>
        <taxon>Bacillota</taxon>
        <taxon>Bacilli</taxon>
        <taxon>Bacillales</taxon>
        <taxon>Anoxybacillaceae</taxon>
        <taxon>Anoxybacteroides</taxon>
    </lineage>
</organism>
<dbReference type="PIRSF" id="PIRSF000238">
    <property type="entry name" value="AhpF"/>
    <property type="match status" value="1"/>
</dbReference>
<evidence type="ECO:0000256" key="4">
    <source>
        <dbReference type="ARBA" id="ARBA00022827"/>
    </source>
</evidence>
<dbReference type="RefSeq" id="WP_066325478.1">
    <property type="nucleotide sequence ID" value="NZ_CP015438.1"/>
</dbReference>
<dbReference type="GO" id="GO:0032991">
    <property type="term" value="C:protein-containing complex"/>
    <property type="evidence" value="ECO:0007669"/>
    <property type="project" value="UniProtKB-ARBA"/>
</dbReference>
<evidence type="ECO:0000256" key="9">
    <source>
        <dbReference type="PIRSR" id="PIRSR000238-1"/>
    </source>
</evidence>
<evidence type="ECO:0000313" key="14">
    <source>
        <dbReference type="Proteomes" id="UP000076865"/>
    </source>
</evidence>
<evidence type="ECO:0000259" key="11">
    <source>
        <dbReference type="Pfam" id="PF07992"/>
    </source>
</evidence>
<dbReference type="InterPro" id="IPR044141">
    <property type="entry name" value="AhpF_NTD_C"/>
</dbReference>
<dbReference type="PROSITE" id="PS51354">
    <property type="entry name" value="GLUTAREDOXIN_2"/>
    <property type="match status" value="1"/>
</dbReference>
<dbReference type="CDD" id="cd03026">
    <property type="entry name" value="AhpF_NTD_C"/>
    <property type="match status" value="1"/>
</dbReference>
<dbReference type="GO" id="GO:0102039">
    <property type="term" value="F:NADH-dependent peroxiredoxin activity"/>
    <property type="evidence" value="ECO:0007669"/>
    <property type="project" value="InterPro"/>
</dbReference>
<dbReference type="OrthoDB" id="9806179at2"/>
<accession>A0A167SZ03</accession>
<feature type="disulfide bond" description="Redox-active" evidence="10">
    <location>
        <begin position="337"/>
        <end position="340"/>
    </location>
</feature>
<keyword evidence="7 10" id="KW-1015">Disulfide bond</keyword>
<keyword evidence="3" id="KW-0285">Flavoprotein</keyword>